<evidence type="ECO:0000313" key="3">
    <source>
        <dbReference type="EMBL" id="KAF9516268.1"/>
    </source>
</evidence>
<keyword evidence="2" id="KW-0812">Transmembrane</keyword>
<gene>
    <name evidence="3" type="ORF">BS47DRAFT_1484077</name>
</gene>
<name>A0A9P6B260_9AGAM</name>
<dbReference type="EMBL" id="MU128941">
    <property type="protein sequence ID" value="KAF9516268.1"/>
    <property type="molecule type" value="Genomic_DNA"/>
</dbReference>
<feature type="transmembrane region" description="Helical" evidence="2">
    <location>
        <begin position="228"/>
        <end position="245"/>
    </location>
</feature>
<proteinExistence type="predicted"/>
<protein>
    <submittedName>
        <fullName evidence="3">Uncharacterized protein</fullName>
    </submittedName>
</protein>
<evidence type="ECO:0000313" key="4">
    <source>
        <dbReference type="Proteomes" id="UP000886523"/>
    </source>
</evidence>
<dbReference type="Proteomes" id="UP000886523">
    <property type="component" value="Unassembled WGS sequence"/>
</dbReference>
<feature type="compositionally biased region" description="Basic and acidic residues" evidence="1">
    <location>
        <begin position="1"/>
        <end position="12"/>
    </location>
</feature>
<keyword evidence="4" id="KW-1185">Reference proteome</keyword>
<feature type="region of interest" description="Disordered" evidence="1">
    <location>
        <begin position="1"/>
        <end position="30"/>
    </location>
</feature>
<dbReference type="AlphaFoldDB" id="A0A9P6B260"/>
<accession>A0A9P6B260</accession>
<keyword evidence="2" id="KW-1133">Transmembrane helix</keyword>
<evidence type="ECO:0000256" key="1">
    <source>
        <dbReference type="SAM" id="MobiDB-lite"/>
    </source>
</evidence>
<reference evidence="3" key="1">
    <citation type="journal article" date="2020" name="Nat. Commun.">
        <title>Large-scale genome sequencing of mycorrhizal fungi provides insights into the early evolution of symbiotic traits.</title>
        <authorList>
            <person name="Miyauchi S."/>
            <person name="Kiss E."/>
            <person name="Kuo A."/>
            <person name="Drula E."/>
            <person name="Kohler A."/>
            <person name="Sanchez-Garcia M."/>
            <person name="Morin E."/>
            <person name="Andreopoulos B."/>
            <person name="Barry K.W."/>
            <person name="Bonito G."/>
            <person name="Buee M."/>
            <person name="Carver A."/>
            <person name="Chen C."/>
            <person name="Cichocki N."/>
            <person name="Clum A."/>
            <person name="Culley D."/>
            <person name="Crous P.W."/>
            <person name="Fauchery L."/>
            <person name="Girlanda M."/>
            <person name="Hayes R.D."/>
            <person name="Keri Z."/>
            <person name="LaButti K."/>
            <person name="Lipzen A."/>
            <person name="Lombard V."/>
            <person name="Magnuson J."/>
            <person name="Maillard F."/>
            <person name="Murat C."/>
            <person name="Nolan M."/>
            <person name="Ohm R.A."/>
            <person name="Pangilinan J."/>
            <person name="Pereira M.F."/>
            <person name="Perotto S."/>
            <person name="Peter M."/>
            <person name="Pfister S."/>
            <person name="Riley R."/>
            <person name="Sitrit Y."/>
            <person name="Stielow J.B."/>
            <person name="Szollosi G."/>
            <person name="Zifcakova L."/>
            <person name="Stursova M."/>
            <person name="Spatafora J.W."/>
            <person name="Tedersoo L."/>
            <person name="Vaario L.M."/>
            <person name="Yamada A."/>
            <person name="Yan M."/>
            <person name="Wang P."/>
            <person name="Xu J."/>
            <person name="Bruns T."/>
            <person name="Baldrian P."/>
            <person name="Vilgalys R."/>
            <person name="Dunand C."/>
            <person name="Henrissat B."/>
            <person name="Grigoriev I.V."/>
            <person name="Hibbett D."/>
            <person name="Nagy L.G."/>
            <person name="Martin F.M."/>
        </authorList>
    </citation>
    <scope>NUCLEOTIDE SEQUENCE</scope>
    <source>
        <strain evidence="3">UP504</strain>
    </source>
</reference>
<sequence length="271" mass="29478">MTMPTDEVKGPSEPDEFSITGESTPRGKREGSKLIAGTLNMFGFKCRSIAYPTGRRYAVGDRLASNSGHPCQCTTIGLCAPPQWEPMALKDIQSISAKDLEATYAHLPLGGDNPKWLEAEHPVTAMRGEEVIAVFGLTDTIWRESQETIESETPRRRGATVHIYRSLTCIWKLFSTIETRPRQEAPLVLIVDPPSAADVVILDPSNMAGDSVGFSGATPRIEVNFARAFVYSVVALLAAGAFVLTSICKSWGVRVGVACYFLIAWTGLLKV</sequence>
<evidence type="ECO:0000256" key="2">
    <source>
        <dbReference type="SAM" id="Phobius"/>
    </source>
</evidence>
<comment type="caution">
    <text evidence="3">The sequence shown here is derived from an EMBL/GenBank/DDBJ whole genome shotgun (WGS) entry which is preliminary data.</text>
</comment>
<dbReference type="OrthoDB" id="432719at2759"/>
<keyword evidence="2" id="KW-0472">Membrane</keyword>
<organism evidence="3 4">
    <name type="scientific">Hydnum rufescens UP504</name>
    <dbReference type="NCBI Taxonomy" id="1448309"/>
    <lineage>
        <taxon>Eukaryota</taxon>
        <taxon>Fungi</taxon>
        <taxon>Dikarya</taxon>
        <taxon>Basidiomycota</taxon>
        <taxon>Agaricomycotina</taxon>
        <taxon>Agaricomycetes</taxon>
        <taxon>Cantharellales</taxon>
        <taxon>Hydnaceae</taxon>
        <taxon>Hydnum</taxon>
    </lineage>
</organism>
<feature type="transmembrane region" description="Helical" evidence="2">
    <location>
        <begin position="251"/>
        <end position="269"/>
    </location>
</feature>